<protein>
    <submittedName>
        <fullName evidence="2">Hydantoin racemase</fullName>
    </submittedName>
</protein>
<dbReference type="Gene3D" id="3.40.50.12500">
    <property type="match status" value="1"/>
</dbReference>
<dbReference type="PANTHER" id="PTHR28047">
    <property type="entry name" value="PROTEIN DCG1"/>
    <property type="match status" value="1"/>
</dbReference>
<dbReference type="PANTHER" id="PTHR28047:SF5">
    <property type="entry name" value="PROTEIN DCG1"/>
    <property type="match status" value="1"/>
</dbReference>
<sequence length="254" mass="27527">MRIAFLNPFGTAAYDELVTDALTSAARADAEVVVQHLDLRPENIDYYAAKHLIEVGIMKAAIRAERDGFDAFVIGCCYDPALTQARELVNIPVVAPLEASVGISRAFGHSFAVVTDHHKAVPEIADRIRLYGMEANCKTVTSVGWFVNAMVRDTEGVAKDAYDASARVLAESGAETVIIGCTIVSACYEKVASSGNADYQKLSVINPNIVALKQAEVLADMNRQGQYRISRAAYYQPLDQHDPVAAAEVFDLLS</sequence>
<dbReference type="Pfam" id="PF01177">
    <property type="entry name" value="Asp_Glu_race"/>
    <property type="match status" value="1"/>
</dbReference>
<evidence type="ECO:0000256" key="1">
    <source>
        <dbReference type="ARBA" id="ARBA00038414"/>
    </source>
</evidence>
<organism evidence="2 3">
    <name type="scientific">Planosporangium thailandense</name>
    <dbReference type="NCBI Taxonomy" id="765197"/>
    <lineage>
        <taxon>Bacteria</taxon>
        <taxon>Bacillati</taxon>
        <taxon>Actinomycetota</taxon>
        <taxon>Actinomycetes</taxon>
        <taxon>Micromonosporales</taxon>
        <taxon>Micromonosporaceae</taxon>
        <taxon>Planosporangium</taxon>
    </lineage>
</organism>
<proteinExistence type="inferred from homology"/>
<name>A0ABX0XV38_9ACTN</name>
<dbReference type="RefSeq" id="WP_167924755.1">
    <property type="nucleotide sequence ID" value="NZ_JAATVY010000004.1"/>
</dbReference>
<comment type="caution">
    <text evidence="2">The sequence shown here is derived from an EMBL/GenBank/DDBJ whole genome shotgun (WGS) entry which is preliminary data.</text>
</comment>
<dbReference type="EMBL" id="JAATVY010000004">
    <property type="protein sequence ID" value="NJC69887.1"/>
    <property type="molecule type" value="Genomic_DNA"/>
</dbReference>
<evidence type="ECO:0000313" key="3">
    <source>
        <dbReference type="Proteomes" id="UP000722989"/>
    </source>
</evidence>
<dbReference type="InterPro" id="IPR052186">
    <property type="entry name" value="Hydantoin_racemase-like"/>
</dbReference>
<comment type="similarity">
    <text evidence="1">Belongs to the HyuE racemase family.</text>
</comment>
<dbReference type="InterPro" id="IPR053714">
    <property type="entry name" value="Iso_Racemase_Enz_sf"/>
</dbReference>
<dbReference type="Proteomes" id="UP000722989">
    <property type="component" value="Unassembled WGS sequence"/>
</dbReference>
<keyword evidence="3" id="KW-1185">Reference proteome</keyword>
<accession>A0ABX0XV38</accession>
<evidence type="ECO:0000313" key="2">
    <source>
        <dbReference type="EMBL" id="NJC69887.1"/>
    </source>
</evidence>
<reference evidence="2 3" key="1">
    <citation type="submission" date="2020-03" db="EMBL/GenBank/DDBJ databases">
        <title>WGS of the type strain of Planosporangium spp.</title>
        <authorList>
            <person name="Thawai C."/>
        </authorList>
    </citation>
    <scope>NUCLEOTIDE SEQUENCE [LARGE SCALE GENOMIC DNA]</scope>
    <source>
        <strain evidence="2 3">TBRC 5610</strain>
    </source>
</reference>
<gene>
    <name evidence="2" type="ORF">HC031_09165</name>
</gene>
<dbReference type="InterPro" id="IPR015942">
    <property type="entry name" value="Asp/Glu/hydantoin_racemase"/>
</dbReference>